<dbReference type="AlphaFoldDB" id="A0A2G9TAZ7"/>
<organism evidence="1 2">
    <name type="scientific">Teladorsagia circumcincta</name>
    <name type="common">Brown stomach worm</name>
    <name type="synonym">Ostertagia circumcincta</name>
    <dbReference type="NCBI Taxonomy" id="45464"/>
    <lineage>
        <taxon>Eukaryota</taxon>
        <taxon>Metazoa</taxon>
        <taxon>Ecdysozoa</taxon>
        <taxon>Nematoda</taxon>
        <taxon>Chromadorea</taxon>
        <taxon>Rhabditida</taxon>
        <taxon>Rhabditina</taxon>
        <taxon>Rhabditomorpha</taxon>
        <taxon>Strongyloidea</taxon>
        <taxon>Trichostrongylidae</taxon>
        <taxon>Teladorsagia</taxon>
    </lineage>
</organism>
<sequence length="74" mass="8656">MDGSFSETVRSSGIGLWSDCEQRCLQHIKYYECYGCCVQVAEVRTNHRRWPGTCKCSGLHWKARNQSMIYLFMI</sequence>
<dbReference type="EMBL" id="KZ388571">
    <property type="protein sequence ID" value="PIO55141.1"/>
    <property type="molecule type" value="Genomic_DNA"/>
</dbReference>
<proteinExistence type="predicted"/>
<accession>A0A2G9TAZ7</accession>
<gene>
    <name evidence="1" type="ORF">TELCIR_23476</name>
</gene>
<name>A0A2G9TAZ7_TELCI</name>
<keyword evidence="2" id="KW-1185">Reference proteome</keyword>
<protein>
    <submittedName>
        <fullName evidence="1">Uncharacterized protein</fullName>
    </submittedName>
</protein>
<evidence type="ECO:0000313" key="1">
    <source>
        <dbReference type="EMBL" id="PIO55141.1"/>
    </source>
</evidence>
<dbReference type="Proteomes" id="UP000230423">
    <property type="component" value="Unassembled WGS sequence"/>
</dbReference>
<reference evidence="1 2" key="1">
    <citation type="submission" date="2015-09" db="EMBL/GenBank/DDBJ databases">
        <title>Draft genome of the parasitic nematode Teladorsagia circumcincta isolate WARC Sus (inbred).</title>
        <authorList>
            <person name="Mitreva M."/>
        </authorList>
    </citation>
    <scope>NUCLEOTIDE SEQUENCE [LARGE SCALE GENOMIC DNA]</scope>
    <source>
        <strain evidence="1 2">S</strain>
    </source>
</reference>
<evidence type="ECO:0000313" key="2">
    <source>
        <dbReference type="Proteomes" id="UP000230423"/>
    </source>
</evidence>